<evidence type="ECO:0000313" key="13">
    <source>
        <dbReference type="Proteomes" id="UP000076586"/>
    </source>
</evidence>
<evidence type="ECO:0000256" key="9">
    <source>
        <dbReference type="ARBA" id="ARBA00048540"/>
    </source>
</evidence>
<dbReference type="OrthoDB" id="9778595at2"/>
<feature type="binding site" evidence="11">
    <location>
        <position position="259"/>
    </location>
    <ligand>
        <name>Mg(2+)</name>
        <dbReference type="ChEBI" id="CHEBI:18420"/>
    </ligand>
</feature>
<dbReference type="RefSeq" id="WP_068704814.1">
    <property type="nucleotide sequence ID" value="NZ_BDCR01000004.1"/>
</dbReference>
<organism evidence="12 13">
    <name type="scientific">Paludibacter jiangxiensis</name>
    <dbReference type="NCBI Taxonomy" id="681398"/>
    <lineage>
        <taxon>Bacteria</taxon>
        <taxon>Pseudomonadati</taxon>
        <taxon>Bacteroidota</taxon>
        <taxon>Bacteroidia</taxon>
        <taxon>Bacteroidales</taxon>
        <taxon>Paludibacteraceae</taxon>
        <taxon>Paludibacter</taxon>
    </lineage>
</organism>
<dbReference type="InterPro" id="IPR003374">
    <property type="entry name" value="ApbE-like_sf"/>
</dbReference>
<dbReference type="GO" id="GO:0046872">
    <property type="term" value="F:metal ion binding"/>
    <property type="evidence" value="ECO:0007669"/>
    <property type="project" value="UniProtKB-UniRule"/>
</dbReference>
<accession>A0A161LF39</accession>
<keyword evidence="5 10" id="KW-0479">Metal-binding</keyword>
<dbReference type="PANTHER" id="PTHR30040:SF2">
    <property type="entry name" value="FAD:PROTEIN FMN TRANSFERASE"/>
    <property type="match status" value="1"/>
</dbReference>
<dbReference type="Proteomes" id="UP000076586">
    <property type="component" value="Unassembled WGS sequence"/>
</dbReference>
<dbReference type="SUPFAM" id="SSF143631">
    <property type="entry name" value="ApbE-like"/>
    <property type="match status" value="1"/>
</dbReference>
<evidence type="ECO:0000256" key="11">
    <source>
        <dbReference type="PIRSR" id="PIRSR006268-2"/>
    </source>
</evidence>
<dbReference type="PIRSF" id="PIRSF006268">
    <property type="entry name" value="ApbE"/>
    <property type="match status" value="1"/>
</dbReference>
<evidence type="ECO:0000256" key="2">
    <source>
        <dbReference type="ARBA" id="ARBA00016337"/>
    </source>
</evidence>
<keyword evidence="13" id="KW-1185">Reference proteome</keyword>
<evidence type="ECO:0000256" key="8">
    <source>
        <dbReference type="ARBA" id="ARBA00031306"/>
    </source>
</evidence>
<proteinExistence type="inferred from homology"/>
<sequence>MASSLLYKAQTRWLFHAHIKLKLSAFWDESVFDELFAVMESVNERYNSYSEGSFIDQINRQAGSFVNTDATTATLLKHLNDLSDDLAGEYDITVMPLIRLWGFYKTSAWRIPSDDEIRAALSQVGYRRIQIEDTKVAIEKGQEIITGSFVKAFAVDQVTKLMRTTGITDAIINAGGSSICAINNDSHPHWQVEVNDAEDEDNTLFLLQLANECYSTSSNENTFLEIEGKRYGHIISPKTGYPSENRQVGIISQDALTGDVLSTGLFNCDKETFLRRMEFLSDKYGVEGFLMDKNGDTIFSRNFEKYIIR</sequence>
<dbReference type="EC" id="2.7.1.180" evidence="1 10"/>
<keyword evidence="4 10" id="KW-0808">Transferase</keyword>
<keyword evidence="7 10" id="KW-0460">Magnesium</keyword>
<evidence type="ECO:0000256" key="1">
    <source>
        <dbReference type="ARBA" id="ARBA00011955"/>
    </source>
</evidence>
<comment type="cofactor">
    <cofactor evidence="11">
        <name>Mg(2+)</name>
        <dbReference type="ChEBI" id="CHEBI:18420"/>
    </cofactor>
    <cofactor evidence="11">
        <name>Mn(2+)</name>
        <dbReference type="ChEBI" id="CHEBI:29035"/>
    </cofactor>
    <text evidence="11">Magnesium. Can also use manganese.</text>
</comment>
<keyword evidence="3 10" id="KW-0285">Flavoprotein</keyword>
<reference evidence="13" key="2">
    <citation type="journal article" date="2017" name="Genome Announc.">
        <title>Draft genome sequence of Paludibacter jiangxiensis NM7(T), a propionate-producing fermentative bacterium.</title>
        <authorList>
            <person name="Qiu Y.-L."/>
            <person name="Tourlousse D.M."/>
            <person name="Matsuura N."/>
            <person name="Ohashi A."/>
            <person name="Sekiguchi Y."/>
        </authorList>
    </citation>
    <scope>NUCLEOTIDE SEQUENCE [LARGE SCALE GENOMIC DNA]</scope>
    <source>
        <strain evidence="13">NM7</strain>
    </source>
</reference>
<feature type="binding site" evidence="11">
    <location>
        <position position="148"/>
    </location>
    <ligand>
        <name>Mg(2+)</name>
        <dbReference type="ChEBI" id="CHEBI:18420"/>
    </ligand>
</feature>
<name>A0A161LF39_9BACT</name>
<evidence type="ECO:0000256" key="7">
    <source>
        <dbReference type="ARBA" id="ARBA00022842"/>
    </source>
</evidence>
<keyword evidence="6 10" id="KW-0274">FAD</keyword>
<keyword evidence="12" id="KW-0449">Lipoprotein</keyword>
<dbReference type="InterPro" id="IPR024932">
    <property type="entry name" value="ApbE"/>
</dbReference>
<evidence type="ECO:0000256" key="5">
    <source>
        <dbReference type="ARBA" id="ARBA00022723"/>
    </source>
</evidence>
<dbReference type="Gene3D" id="3.10.520.10">
    <property type="entry name" value="ApbE-like domains"/>
    <property type="match status" value="1"/>
</dbReference>
<dbReference type="AlphaFoldDB" id="A0A161LF39"/>
<protein>
    <recommendedName>
        <fullName evidence="2 10">FAD:protein FMN transferase</fullName>
        <ecNumber evidence="1 10">2.7.1.180</ecNumber>
    </recommendedName>
    <alternativeName>
        <fullName evidence="8 10">Flavin transferase</fullName>
    </alternativeName>
</protein>
<reference evidence="13" key="1">
    <citation type="submission" date="2016-04" db="EMBL/GenBank/DDBJ databases">
        <title>Draft genome sequence of Paludibacter jiangxiensis strain NM7.</title>
        <authorList>
            <person name="Qiu Y."/>
            <person name="Matsuura N."/>
            <person name="Ohashi A."/>
            <person name="Tourlousse M.D."/>
            <person name="Sekiguchi Y."/>
        </authorList>
    </citation>
    <scope>NUCLEOTIDE SEQUENCE [LARGE SCALE GENOMIC DNA]</scope>
    <source>
        <strain evidence="13">NM7</strain>
    </source>
</reference>
<dbReference type="GO" id="GO:0016740">
    <property type="term" value="F:transferase activity"/>
    <property type="evidence" value="ECO:0007669"/>
    <property type="project" value="UniProtKB-UniRule"/>
</dbReference>
<evidence type="ECO:0000256" key="10">
    <source>
        <dbReference type="PIRNR" id="PIRNR006268"/>
    </source>
</evidence>
<comment type="catalytic activity">
    <reaction evidence="9 10">
        <text>L-threonyl-[protein] + FAD = FMN-L-threonyl-[protein] + AMP + H(+)</text>
        <dbReference type="Rhea" id="RHEA:36847"/>
        <dbReference type="Rhea" id="RHEA-COMP:11060"/>
        <dbReference type="Rhea" id="RHEA-COMP:11061"/>
        <dbReference type="ChEBI" id="CHEBI:15378"/>
        <dbReference type="ChEBI" id="CHEBI:30013"/>
        <dbReference type="ChEBI" id="CHEBI:57692"/>
        <dbReference type="ChEBI" id="CHEBI:74257"/>
        <dbReference type="ChEBI" id="CHEBI:456215"/>
        <dbReference type="EC" id="2.7.1.180"/>
    </reaction>
</comment>
<comment type="caution">
    <text evidence="12">The sequence shown here is derived from an EMBL/GenBank/DDBJ whole genome shotgun (WGS) entry which is preliminary data.</text>
</comment>
<dbReference type="Pfam" id="PF02424">
    <property type="entry name" value="ApbE"/>
    <property type="match status" value="1"/>
</dbReference>
<evidence type="ECO:0000256" key="3">
    <source>
        <dbReference type="ARBA" id="ARBA00022630"/>
    </source>
</evidence>
<dbReference type="EMBL" id="BDCR01000004">
    <property type="protein sequence ID" value="GAT63515.1"/>
    <property type="molecule type" value="Genomic_DNA"/>
</dbReference>
<evidence type="ECO:0000256" key="4">
    <source>
        <dbReference type="ARBA" id="ARBA00022679"/>
    </source>
</evidence>
<comment type="similarity">
    <text evidence="10">Belongs to the ApbE family.</text>
</comment>
<dbReference type="STRING" id="681398.PJIAN_453"/>
<evidence type="ECO:0000256" key="6">
    <source>
        <dbReference type="ARBA" id="ARBA00022827"/>
    </source>
</evidence>
<feature type="binding site" evidence="11">
    <location>
        <position position="263"/>
    </location>
    <ligand>
        <name>Mg(2+)</name>
        <dbReference type="ChEBI" id="CHEBI:18420"/>
    </ligand>
</feature>
<gene>
    <name evidence="12" type="ORF">PJIAN_453</name>
</gene>
<evidence type="ECO:0000313" key="12">
    <source>
        <dbReference type="EMBL" id="GAT63515.1"/>
    </source>
</evidence>
<dbReference type="PANTHER" id="PTHR30040">
    <property type="entry name" value="THIAMINE BIOSYNTHESIS LIPOPROTEIN APBE"/>
    <property type="match status" value="1"/>
</dbReference>